<feature type="region of interest" description="Disordered" evidence="1">
    <location>
        <begin position="64"/>
        <end position="85"/>
    </location>
</feature>
<dbReference type="Proteomes" id="UP000421425">
    <property type="component" value="Unassembled WGS sequence"/>
</dbReference>
<protein>
    <recommendedName>
        <fullName evidence="4">Flagellar biosynthesis protein FlgG</fullName>
    </recommendedName>
</protein>
<dbReference type="AlphaFoldDB" id="A0A624F3N2"/>
<dbReference type="EMBL" id="AALHBX010000002">
    <property type="protein sequence ID" value="ECZ5737482.1"/>
    <property type="molecule type" value="Genomic_DNA"/>
</dbReference>
<evidence type="ECO:0000313" key="2">
    <source>
        <dbReference type="EMBL" id="ECZ5737482.1"/>
    </source>
</evidence>
<dbReference type="InterPro" id="IPR058078">
    <property type="entry name" value="Cj0814-like"/>
</dbReference>
<dbReference type="NCBIfam" id="NF046095">
    <property type="entry name" value="flg_dep_Cj0814"/>
    <property type="match status" value="1"/>
</dbReference>
<dbReference type="RefSeq" id="WP_070291664.1">
    <property type="nucleotide sequence ID" value="NZ_MJXH01000055.1"/>
</dbReference>
<comment type="caution">
    <text evidence="2">The sequence shown here is derived from an EMBL/GenBank/DDBJ whole genome shotgun (WGS) entry which is preliminary data.</text>
</comment>
<organism evidence="2 3">
    <name type="scientific">Campylobacter jejuni</name>
    <dbReference type="NCBI Taxonomy" id="197"/>
    <lineage>
        <taxon>Bacteria</taxon>
        <taxon>Pseudomonadati</taxon>
        <taxon>Campylobacterota</taxon>
        <taxon>Epsilonproteobacteria</taxon>
        <taxon>Campylobacterales</taxon>
        <taxon>Campylobacteraceae</taxon>
        <taxon>Campylobacter</taxon>
    </lineage>
</organism>
<proteinExistence type="predicted"/>
<evidence type="ECO:0000256" key="1">
    <source>
        <dbReference type="SAM" id="MobiDB-lite"/>
    </source>
</evidence>
<gene>
    <name evidence="2" type="ORF">F8Y55_02245</name>
</gene>
<evidence type="ECO:0008006" key="4">
    <source>
        <dbReference type="Google" id="ProtNLM"/>
    </source>
</evidence>
<evidence type="ECO:0000313" key="3">
    <source>
        <dbReference type="Proteomes" id="UP000421425"/>
    </source>
</evidence>
<name>A0A624F3N2_CAMJU</name>
<reference evidence="2 3" key="1">
    <citation type="submission" date="2019-10" db="EMBL/GenBank/DDBJ databases">
        <authorList>
            <consortium name="PulseNet: The National Subtyping Network for Foodborne Disease Surveillance"/>
            <person name="Tarr C.L."/>
            <person name="Trees E."/>
            <person name="Katz L.S."/>
            <person name="Carleton-Romer H.A."/>
            <person name="Stroika S."/>
            <person name="Kucerova Z."/>
            <person name="Roache K.F."/>
            <person name="Sabol A.L."/>
            <person name="Besser J."/>
            <person name="Gerner-Smidt P."/>
        </authorList>
    </citation>
    <scope>NUCLEOTIDE SEQUENCE [LARGE SCALE GENOMIC DNA]</scope>
    <source>
        <strain evidence="2 3">PNUSAC012091</strain>
    </source>
</reference>
<sequence length="444" mass="49670">MSIFSINDNSNYNSILSQAKANKESKENSKISFANAFLKQNASKLNEIQNANSQTLARSEVLNSTNTTNTSNNTNFSISSKTSSPNYDISSEFKNSIYTLKYKQADISNTSTNTAYGYSVDKDGYMGSDFNKAAGLPEDFKIHKSTLDEIKKAAENEPYIADMKQYFGVSEYYTNIDMAETIKQYYNLFSNALGQSFPNDKTSFSQADINSMPKGYAINGIKSMDFNDPSNRMNITHLRDFSNSSITNIYQTPEQMKEAESLYIQSGSLIDGINGHSFGLSLEEIKNVSKGEDWQFNPDMSVYPQNEDGSYSKEALFMSFLKSYGSGQPVESPKTTLNPKVEAYNRAMAKESFSGPAINIDSIMTGKSDFKSFFRYWAERGIEEGDLYMYENNIPKESAMGNWALDAEIKQALANGWKAKPSTIDSYADSIMDRLNNLLGQTRV</sequence>
<accession>A0A624F3N2</accession>